<accession>A0A072TN13</accession>
<organism evidence="1 3">
    <name type="scientific">Medicago truncatula</name>
    <name type="common">Barrel medic</name>
    <name type="synonym">Medicago tribuloides</name>
    <dbReference type="NCBI Taxonomy" id="3880"/>
    <lineage>
        <taxon>Eukaryota</taxon>
        <taxon>Viridiplantae</taxon>
        <taxon>Streptophyta</taxon>
        <taxon>Embryophyta</taxon>
        <taxon>Tracheophyta</taxon>
        <taxon>Spermatophyta</taxon>
        <taxon>Magnoliopsida</taxon>
        <taxon>eudicotyledons</taxon>
        <taxon>Gunneridae</taxon>
        <taxon>Pentapetalae</taxon>
        <taxon>rosids</taxon>
        <taxon>fabids</taxon>
        <taxon>Fabales</taxon>
        <taxon>Fabaceae</taxon>
        <taxon>Papilionoideae</taxon>
        <taxon>50 kb inversion clade</taxon>
        <taxon>NPAAA clade</taxon>
        <taxon>Hologalegina</taxon>
        <taxon>IRL clade</taxon>
        <taxon>Trifolieae</taxon>
        <taxon>Medicago</taxon>
    </lineage>
</organism>
<dbReference type="EnsemblPlants" id="KEH18243">
    <property type="protein sequence ID" value="KEH18243"/>
    <property type="gene ID" value="MTR_8g015140"/>
</dbReference>
<keyword evidence="3" id="KW-1185">Reference proteome</keyword>
<evidence type="ECO:0000313" key="3">
    <source>
        <dbReference type="Proteomes" id="UP000002051"/>
    </source>
</evidence>
<reference evidence="1 3" key="1">
    <citation type="journal article" date="2011" name="Nature">
        <title>The Medicago genome provides insight into the evolution of rhizobial symbioses.</title>
        <authorList>
            <person name="Young N.D."/>
            <person name="Debelle F."/>
            <person name="Oldroyd G.E."/>
            <person name="Geurts R."/>
            <person name="Cannon S.B."/>
            <person name="Udvardi M.K."/>
            <person name="Benedito V.A."/>
            <person name="Mayer K.F."/>
            <person name="Gouzy J."/>
            <person name="Schoof H."/>
            <person name="Van de Peer Y."/>
            <person name="Proost S."/>
            <person name="Cook D.R."/>
            <person name="Meyers B.C."/>
            <person name="Spannagl M."/>
            <person name="Cheung F."/>
            <person name="De Mita S."/>
            <person name="Krishnakumar V."/>
            <person name="Gundlach H."/>
            <person name="Zhou S."/>
            <person name="Mudge J."/>
            <person name="Bharti A.K."/>
            <person name="Murray J.D."/>
            <person name="Naoumkina M.A."/>
            <person name="Rosen B."/>
            <person name="Silverstein K.A."/>
            <person name="Tang H."/>
            <person name="Rombauts S."/>
            <person name="Zhao P.X."/>
            <person name="Zhou P."/>
            <person name="Barbe V."/>
            <person name="Bardou P."/>
            <person name="Bechner M."/>
            <person name="Bellec A."/>
            <person name="Berger A."/>
            <person name="Berges H."/>
            <person name="Bidwell S."/>
            <person name="Bisseling T."/>
            <person name="Choisne N."/>
            <person name="Couloux A."/>
            <person name="Denny R."/>
            <person name="Deshpande S."/>
            <person name="Dai X."/>
            <person name="Doyle J.J."/>
            <person name="Dudez A.M."/>
            <person name="Farmer A.D."/>
            <person name="Fouteau S."/>
            <person name="Franken C."/>
            <person name="Gibelin C."/>
            <person name="Gish J."/>
            <person name="Goldstein S."/>
            <person name="Gonzalez A.J."/>
            <person name="Green P.J."/>
            <person name="Hallab A."/>
            <person name="Hartog M."/>
            <person name="Hua A."/>
            <person name="Humphray S.J."/>
            <person name="Jeong D.H."/>
            <person name="Jing Y."/>
            <person name="Jocker A."/>
            <person name="Kenton S.M."/>
            <person name="Kim D.J."/>
            <person name="Klee K."/>
            <person name="Lai H."/>
            <person name="Lang C."/>
            <person name="Lin S."/>
            <person name="Macmil S.L."/>
            <person name="Magdelenat G."/>
            <person name="Matthews L."/>
            <person name="McCorrison J."/>
            <person name="Monaghan E.L."/>
            <person name="Mun J.H."/>
            <person name="Najar F.Z."/>
            <person name="Nicholson C."/>
            <person name="Noirot C."/>
            <person name="O'Bleness M."/>
            <person name="Paule C.R."/>
            <person name="Poulain J."/>
            <person name="Prion F."/>
            <person name="Qin B."/>
            <person name="Qu C."/>
            <person name="Retzel E.F."/>
            <person name="Riddle C."/>
            <person name="Sallet E."/>
            <person name="Samain S."/>
            <person name="Samson N."/>
            <person name="Sanders I."/>
            <person name="Saurat O."/>
            <person name="Scarpelli C."/>
            <person name="Schiex T."/>
            <person name="Segurens B."/>
            <person name="Severin A.J."/>
            <person name="Sherrier D.J."/>
            <person name="Shi R."/>
            <person name="Sims S."/>
            <person name="Singer S.R."/>
            <person name="Sinharoy S."/>
            <person name="Sterck L."/>
            <person name="Viollet A."/>
            <person name="Wang B.B."/>
            <person name="Wang K."/>
            <person name="Wang M."/>
            <person name="Wang X."/>
            <person name="Warfsmann J."/>
            <person name="Weissenbach J."/>
            <person name="White D.D."/>
            <person name="White J.D."/>
            <person name="Wiley G.B."/>
            <person name="Wincker P."/>
            <person name="Xing Y."/>
            <person name="Yang L."/>
            <person name="Yao Z."/>
            <person name="Ying F."/>
            <person name="Zhai J."/>
            <person name="Zhou L."/>
            <person name="Zuber A."/>
            <person name="Denarie J."/>
            <person name="Dixon R.A."/>
            <person name="May G.D."/>
            <person name="Schwartz D.C."/>
            <person name="Rogers J."/>
            <person name="Quetier F."/>
            <person name="Town C.D."/>
            <person name="Roe B.A."/>
        </authorList>
    </citation>
    <scope>NUCLEOTIDE SEQUENCE [LARGE SCALE GENOMIC DNA]</scope>
    <source>
        <strain evidence="1">A17</strain>
        <strain evidence="2 3">cv. Jemalong A17</strain>
    </source>
</reference>
<dbReference type="AlphaFoldDB" id="A0A072TN13"/>
<proteinExistence type="predicted"/>
<name>A0A072TN13_MEDTR</name>
<reference evidence="1 3" key="2">
    <citation type="journal article" date="2014" name="BMC Genomics">
        <title>An improved genome release (version Mt4.0) for the model legume Medicago truncatula.</title>
        <authorList>
            <person name="Tang H."/>
            <person name="Krishnakumar V."/>
            <person name="Bidwell S."/>
            <person name="Rosen B."/>
            <person name="Chan A."/>
            <person name="Zhou S."/>
            <person name="Gentzbittel L."/>
            <person name="Childs K.L."/>
            <person name="Yandell M."/>
            <person name="Gundlach H."/>
            <person name="Mayer K.F."/>
            <person name="Schwartz D.C."/>
            <person name="Town C.D."/>
        </authorList>
    </citation>
    <scope>GENOME REANNOTATION</scope>
    <source>
        <strain evidence="1">A17</strain>
        <strain evidence="2 3">cv. Jemalong A17</strain>
    </source>
</reference>
<evidence type="ECO:0000313" key="2">
    <source>
        <dbReference type="EnsemblPlants" id="KEH18243"/>
    </source>
</evidence>
<dbReference type="HOGENOM" id="CLU_2444244_0_0_1"/>
<evidence type="ECO:0000313" key="1">
    <source>
        <dbReference type="EMBL" id="KEH18243.1"/>
    </source>
</evidence>
<protein>
    <submittedName>
        <fullName evidence="1 2">Uncharacterized protein</fullName>
    </submittedName>
</protein>
<dbReference type="Proteomes" id="UP000002051">
    <property type="component" value="Chromosome 8"/>
</dbReference>
<dbReference type="EMBL" id="CM001224">
    <property type="protein sequence ID" value="KEH18243.1"/>
    <property type="molecule type" value="Genomic_DNA"/>
</dbReference>
<reference evidence="2" key="3">
    <citation type="submission" date="2015-04" db="UniProtKB">
        <authorList>
            <consortium name="EnsemblPlants"/>
        </authorList>
    </citation>
    <scope>IDENTIFICATION</scope>
    <source>
        <strain evidence="2">cv. Jemalong A17</strain>
    </source>
</reference>
<gene>
    <name evidence="1" type="ordered locus">MTR_8g015140</name>
</gene>
<sequence>MANTTDVDVGHVSYANNVLRYCIVIQGRHYFGALPKMCHSGFEQLENNCFCAFYSWQQIFLTALDDFSRFTWIILLKSKSESREQVQMKN</sequence>